<organismHost>
    <name type="scientific">Acanthamoeba</name>
    <dbReference type="NCBI Taxonomy" id="5754"/>
</organismHost>
<proteinExistence type="predicted"/>
<keyword evidence="2" id="KW-1185">Reference proteome</keyword>
<evidence type="ECO:0000313" key="2">
    <source>
        <dbReference type="Proteomes" id="UP000029780"/>
    </source>
</evidence>
<protein>
    <submittedName>
        <fullName evidence="1">Uncharacterized protein</fullName>
    </submittedName>
</protein>
<gene>
    <name evidence="1" type="ORF">MAR_ORF032</name>
</gene>
<dbReference type="Proteomes" id="UP000029780">
    <property type="component" value="Segment"/>
</dbReference>
<dbReference type="EMBL" id="GU071086">
    <property type="protein sequence ID" value="ADB03823.1"/>
    <property type="molecule type" value="Genomic_DNA"/>
</dbReference>
<sequence>MLHGRAVLCRDGASSMFAGTFVKGKLEGFHMTCVGGEKQTITTGRNENGKRVGILETHDDNKTVSMFLHDEDGAFLSQTTERGTSLVVRIKPGYNVVYSQGRNGSRVPGLVCENTRRYIKEYWTRTLMYYGLRKPCTSKHYQCCDEHRNGMPKLLF</sequence>
<dbReference type="RefSeq" id="YP_003406785.1">
    <property type="nucleotide sequence ID" value="NC_013756.1"/>
</dbReference>
<organism evidence="1 2">
    <name type="scientific">Marseillevirus marseillevirus</name>
    <name type="common">GBM</name>
    <dbReference type="NCBI Taxonomy" id="694581"/>
    <lineage>
        <taxon>Viruses</taxon>
        <taxon>Varidnaviria</taxon>
        <taxon>Bamfordvirae</taxon>
        <taxon>Nucleocytoviricota</taxon>
        <taxon>Megaviricetes</taxon>
        <taxon>Pimascovirales</taxon>
        <taxon>Pimascovirales incertae sedis</taxon>
        <taxon>Marseilleviridae</taxon>
        <taxon>Marseillevirus</taxon>
        <taxon>Marseillevirus massiliense</taxon>
    </lineage>
</organism>
<dbReference type="GeneID" id="8746269"/>
<evidence type="ECO:0000313" key="1">
    <source>
        <dbReference type="EMBL" id="ADB03823.1"/>
    </source>
</evidence>
<accession>D2XA46</accession>
<name>D2XA46_GBMV</name>
<dbReference type="KEGG" id="vg:8746269"/>
<reference evidence="1 2" key="1">
    <citation type="journal article" date="2009" name="Proc. Natl. Acad. Sci. U.S.A.">
        <title>Giant Marseillevirus highlights the role of amoebae as a melting pot in emergence of chimeric microorganisms.</title>
        <authorList>
            <person name="Boyer M."/>
            <person name="Yutin N."/>
            <person name="Pagnier I."/>
            <person name="Barrassi L."/>
            <person name="Fournous G."/>
            <person name="Espinosa L."/>
            <person name="Robert C."/>
            <person name="Azza S."/>
            <person name="Sun S."/>
            <person name="Rossmann M.G."/>
            <person name="Suzan-Monti M."/>
            <person name="La Scola B."/>
            <person name="Koonin E.V."/>
            <person name="Raoult D."/>
        </authorList>
    </citation>
    <scope>NUCLEOTIDE SEQUENCE [LARGE SCALE GENOMIC DNA]</scope>
    <source>
        <strain evidence="1 2">T19</strain>
    </source>
</reference>